<dbReference type="SUPFAM" id="SSF117125">
    <property type="entry name" value="Putative glucosidase YicI, C-terminal domain"/>
    <property type="match status" value="1"/>
</dbReference>
<dbReference type="SUPFAM" id="SSF74650">
    <property type="entry name" value="Galactose mutarotase-like"/>
    <property type="match status" value="1"/>
</dbReference>
<feature type="domain" description="Glycosyl hydrolase family 31 C-terminal" evidence="7">
    <location>
        <begin position="582"/>
        <end position="667"/>
    </location>
</feature>
<gene>
    <name evidence="8" type="primary">yicI</name>
    <name evidence="8" type="ORF">GCM10023225_20160</name>
</gene>
<feature type="domain" description="Glycoside hydrolase family 31 TIM barrel" evidence="5">
    <location>
        <begin position="259"/>
        <end position="572"/>
    </location>
</feature>
<keyword evidence="2 4" id="KW-0378">Hydrolase</keyword>
<dbReference type="InterPro" id="IPR013780">
    <property type="entry name" value="Glyco_hydro_b"/>
</dbReference>
<organism evidence="8 9">
    <name type="scientific">Kineococcus glutinatus</name>
    <dbReference type="NCBI Taxonomy" id="1070872"/>
    <lineage>
        <taxon>Bacteria</taxon>
        <taxon>Bacillati</taxon>
        <taxon>Actinomycetota</taxon>
        <taxon>Actinomycetes</taxon>
        <taxon>Kineosporiales</taxon>
        <taxon>Kineosporiaceae</taxon>
        <taxon>Kineococcus</taxon>
    </lineage>
</organism>
<dbReference type="CDD" id="cd06593">
    <property type="entry name" value="GH31_xylosidase_YicI"/>
    <property type="match status" value="1"/>
</dbReference>
<protein>
    <submittedName>
        <fullName evidence="8">Alpha-xylosidase</fullName>
    </submittedName>
</protein>
<dbReference type="InterPro" id="IPR000322">
    <property type="entry name" value="Glyco_hydro_31_TIM"/>
</dbReference>
<dbReference type="PANTHER" id="PTHR43053:SF4">
    <property type="entry name" value="MYOGENESIS-REGULATING GLYCOSIDASE"/>
    <property type="match status" value="1"/>
</dbReference>
<dbReference type="RefSeq" id="WP_345712384.1">
    <property type="nucleotide sequence ID" value="NZ_BAABIL010000290.1"/>
</dbReference>
<dbReference type="SUPFAM" id="SSF51445">
    <property type="entry name" value="(Trans)glycosidases"/>
    <property type="match status" value="1"/>
</dbReference>
<dbReference type="Gene3D" id="2.60.40.1180">
    <property type="entry name" value="Golgi alpha-mannosidase II"/>
    <property type="match status" value="2"/>
</dbReference>
<keyword evidence="3 4" id="KW-0326">Glycosidase</keyword>
<evidence type="ECO:0000313" key="9">
    <source>
        <dbReference type="Proteomes" id="UP001501195"/>
    </source>
</evidence>
<dbReference type="Pfam" id="PF13802">
    <property type="entry name" value="Gal_mutarotas_2"/>
    <property type="match status" value="1"/>
</dbReference>
<evidence type="ECO:0000256" key="1">
    <source>
        <dbReference type="ARBA" id="ARBA00007806"/>
    </source>
</evidence>
<dbReference type="Gene3D" id="3.20.20.80">
    <property type="entry name" value="Glycosidases"/>
    <property type="match status" value="1"/>
</dbReference>
<name>A0ABP9HVL6_9ACTN</name>
<evidence type="ECO:0000256" key="3">
    <source>
        <dbReference type="ARBA" id="ARBA00023295"/>
    </source>
</evidence>
<accession>A0ABP9HVL6</accession>
<dbReference type="CDD" id="cd14752">
    <property type="entry name" value="GH31_N"/>
    <property type="match status" value="1"/>
</dbReference>
<reference evidence="9" key="1">
    <citation type="journal article" date="2019" name="Int. J. Syst. Evol. Microbiol.">
        <title>The Global Catalogue of Microorganisms (GCM) 10K type strain sequencing project: providing services to taxonomists for standard genome sequencing and annotation.</title>
        <authorList>
            <consortium name="The Broad Institute Genomics Platform"/>
            <consortium name="The Broad Institute Genome Sequencing Center for Infectious Disease"/>
            <person name="Wu L."/>
            <person name="Ma J."/>
        </authorList>
    </citation>
    <scope>NUCLEOTIDE SEQUENCE [LARGE SCALE GENOMIC DNA]</scope>
    <source>
        <strain evidence="9">JCM 18126</strain>
    </source>
</reference>
<keyword evidence="9" id="KW-1185">Reference proteome</keyword>
<dbReference type="InterPro" id="IPR011013">
    <property type="entry name" value="Gal_mutarotase_sf_dom"/>
</dbReference>
<dbReference type="Pfam" id="PF01055">
    <property type="entry name" value="Glyco_hydro_31_2nd"/>
    <property type="match status" value="1"/>
</dbReference>
<dbReference type="InterPro" id="IPR050985">
    <property type="entry name" value="Alpha-glycosidase_related"/>
</dbReference>
<evidence type="ECO:0000259" key="6">
    <source>
        <dbReference type="Pfam" id="PF13802"/>
    </source>
</evidence>
<evidence type="ECO:0000259" key="5">
    <source>
        <dbReference type="Pfam" id="PF01055"/>
    </source>
</evidence>
<sequence length="759" mass="83604">MKFTDGYWLMRPGFSALRPKGVEEVTTDGRTLTVHAPTKRLADRGDTLNLPVVTVTYSSPAPDVIGVTIEHFRGALDRGPHVEIAQQPVDVDVSVSEAEAVLTSGGLSVHVDRTGPWSVEFRAGGRVLTRSGERSIGVVTDAAGRTFVHEQLEQAVGEHVYGLGERFGAFVKNGQPVDVWNEDGGTASEQAYKNVPFYLTDAGYGVFVAHRERVSFELGSEAVSRNQFSVEGQRLTYYVVHGPTPKDVLRRYTALTGRPARVPAWSMGLWLSTSFTTRYDEATVTSFVDGMAERDIPLSVFHFDCFWMRQFHWCDFVWDPATFPDPEGMIARLTARGLRISLWINPYVAQRSHLFDEGRERGYLVRRADGSVWQWDLWQAGMALVDLTNPEAVEWWCGKLEALLDQGVDAFKTDFGERIPTDVVWHDGSDPQRMHNHYAHLYNEAVFRLLERERGRDEAVVFARAATAGGQQFPVHWGGDCESTFAAMAESLRGGLSLACSGFGYWSHDIGGFEGVPDPAVFKRWVAFGLLSSHSRLHGSGSYRVPWAFDEEAVDVLRQFTKLKMRLMPYLVQAAEEAAAEGVPVMRPMVLEFPDDPTAAFCDRQYMLGPDLLVAPVLSADGRVTYYVPEGTWTDFRTGEEITGGRWVTQVHGFDSVPLLVRPGAVVPVGAEDSRPEYDWNDDVELRVFAPAEGRSRRVCVPARGGAPAAVFEVTTRGGVTGARLVAGASTGWTVTVVGAGGGADGDGRAADGWPERVA</sequence>
<dbReference type="InterPro" id="IPR017853">
    <property type="entry name" value="GH"/>
</dbReference>
<dbReference type="Gene3D" id="2.60.40.1760">
    <property type="entry name" value="glycosyl hydrolase (family 31)"/>
    <property type="match status" value="1"/>
</dbReference>
<evidence type="ECO:0000313" key="8">
    <source>
        <dbReference type="EMBL" id="GAA4979842.1"/>
    </source>
</evidence>
<evidence type="ECO:0000259" key="7">
    <source>
        <dbReference type="Pfam" id="PF21365"/>
    </source>
</evidence>
<dbReference type="EMBL" id="BAABIL010000290">
    <property type="protein sequence ID" value="GAA4979842.1"/>
    <property type="molecule type" value="Genomic_DNA"/>
</dbReference>
<proteinExistence type="inferred from homology"/>
<feature type="domain" description="Glycoside hydrolase family 31 N-terminal" evidence="6">
    <location>
        <begin position="55"/>
        <end position="216"/>
    </location>
</feature>
<evidence type="ECO:0000256" key="2">
    <source>
        <dbReference type="ARBA" id="ARBA00022801"/>
    </source>
</evidence>
<dbReference type="PANTHER" id="PTHR43053">
    <property type="entry name" value="GLYCOSIDASE FAMILY 31"/>
    <property type="match status" value="1"/>
</dbReference>
<comment type="similarity">
    <text evidence="1 4">Belongs to the glycosyl hydrolase 31 family.</text>
</comment>
<dbReference type="Proteomes" id="UP001501195">
    <property type="component" value="Unassembled WGS sequence"/>
</dbReference>
<dbReference type="NCBIfam" id="NF007940">
    <property type="entry name" value="PRK10658.1"/>
    <property type="match status" value="1"/>
</dbReference>
<dbReference type="InterPro" id="IPR048395">
    <property type="entry name" value="Glyco_hydro_31_C"/>
</dbReference>
<comment type="caution">
    <text evidence="8">The sequence shown here is derived from an EMBL/GenBank/DDBJ whole genome shotgun (WGS) entry which is preliminary data.</text>
</comment>
<dbReference type="InterPro" id="IPR025887">
    <property type="entry name" value="Glyco_hydro_31_N_dom"/>
</dbReference>
<dbReference type="SUPFAM" id="SSF51011">
    <property type="entry name" value="Glycosyl hydrolase domain"/>
    <property type="match status" value="1"/>
</dbReference>
<dbReference type="Pfam" id="PF21365">
    <property type="entry name" value="Glyco_hydro_31_3rd"/>
    <property type="match status" value="1"/>
</dbReference>
<evidence type="ECO:0000256" key="4">
    <source>
        <dbReference type="RuleBase" id="RU361185"/>
    </source>
</evidence>